<dbReference type="PANTHER" id="PTHR28631">
    <property type="entry name" value="UPF0692 PROTEIN C19ORF54"/>
    <property type="match status" value="1"/>
</dbReference>
<protein>
    <recommendedName>
        <fullName evidence="5">Actin maturation protease</fullName>
    </recommendedName>
    <alternativeName>
        <fullName evidence="6">Actin aminopeptidase ACTMAP</fullName>
    </alternativeName>
</protein>
<keyword evidence="1" id="KW-0031">Aminopeptidase</keyword>
<proteinExistence type="inferred from homology"/>
<keyword evidence="9" id="KW-1185">Reference proteome</keyword>
<accession>G0MF06</accession>
<dbReference type="HOGENOM" id="CLU_077492_0_0_1"/>
<evidence type="ECO:0000256" key="7">
    <source>
        <dbReference type="ARBA" id="ARBA00049041"/>
    </source>
</evidence>
<dbReference type="Proteomes" id="UP000008068">
    <property type="component" value="Unassembled WGS sequence"/>
</dbReference>
<dbReference type="GO" id="GO:0004177">
    <property type="term" value="F:aminopeptidase activity"/>
    <property type="evidence" value="ECO:0007669"/>
    <property type="project" value="UniProtKB-KW"/>
</dbReference>
<dbReference type="OMA" id="MCLEHFG"/>
<dbReference type="Gene3D" id="3.90.70.10">
    <property type="entry name" value="Cysteine proteinases"/>
    <property type="match status" value="1"/>
</dbReference>
<evidence type="ECO:0000313" key="9">
    <source>
        <dbReference type="Proteomes" id="UP000008068"/>
    </source>
</evidence>
<dbReference type="Pfam" id="PF21646">
    <property type="entry name" value="ACTMAP-like_C"/>
    <property type="match status" value="1"/>
</dbReference>
<evidence type="ECO:0000313" key="8">
    <source>
        <dbReference type="EMBL" id="EGT54187.1"/>
    </source>
</evidence>
<evidence type="ECO:0000256" key="6">
    <source>
        <dbReference type="ARBA" id="ARBA00034908"/>
    </source>
</evidence>
<evidence type="ECO:0000256" key="4">
    <source>
        <dbReference type="ARBA" id="ARBA00034725"/>
    </source>
</evidence>
<gene>
    <name evidence="8" type="ORF">CAEBREN_00053</name>
</gene>
<dbReference type="FunCoup" id="G0MF06">
    <property type="interactions" value="392"/>
</dbReference>
<keyword evidence="2" id="KW-0645">Protease</keyword>
<dbReference type="eggNOG" id="ENOG502QQQD">
    <property type="taxonomic scope" value="Eukaryota"/>
</dbReference>
<dbReference type="EMBL" id="GL379792">
    <property type="protein sequence ID" value="EGT54187.1"/>
    <property type="molecule type" value="Genomic_DNA"/>
</dbReference>
<dbReference type="AlphaFoldDB" id="G0MF06"/>
<comment type="catalytic activity">
    <reaction evidence="7">
        <text>N-terminal N(alpha)-acetyl-L-cysteinyl-L-aspartyl-[protein] + H2O = N-terminal L-aspartyl-[protein] + N-acetyl-L-cysteine</text>
        <dbReference type="Rhea" id="RHEA:74579"/>
        <dbReference type="Rhea" id="RHEA-COMP:12669"/>
        <dbReference type="Rhea" id="RHEA-COMP:18395"/>
        <dbReference type="ChEBI" id="CHEBI:15377"/>
        <dbReference type="ChEBI" id="CHEBI:64720"/>
        <dbReference type="ChEBI" id="CHEBI:78236"/>
        <dbReference type="ChEBI" id="CHEBI:193599"/>
    </reaction>
    <physiologicalReaction direction="left-to-right" evidence="7">
        <dbReference type="Rhea" id="RHEA:74580"/>
    </physiologicalReaction>
</comment>
<comment type="similarity">
    <text evidence="4">Belongs to the ACTMAP family.</text>
</comment>
<dbReference type="InParanoid" id="G0MF06"/>
<dbReference type="PANTHER" id="PTHR28631:SF1">
    <property type="entry name" value="ACTIN MATURATION PROTEASE"/>
    <property type="match status" value="1"/>
</dbReference>
<sequence length="233" mass="25759">MDDATFDFDSLPLITQTRLTNFTGEFGGRVCLNTSKITPQQQKGPTCGMVAVSMCLEHFGVKVKAEEILEKAKTMGYSKQGEMYSAGYLAAITNEFLPNSSKVREMPNAKEFFQAICDGKHILVAYDCGPNYQPVYVKGHSAHWLLACGFIEKQEEIGFVKTRKSIADPSEIAILGYQGKSTALNVFPFNDVVASNAQLFEAGAKRDPNEYIIPDPFDLSDIRDCVVEISMNN</sequence>
<dbReference type="OrthoDB" id="198816at2759"/>
<evidence type="ECO:0000256" key="1">
    <source>
        <dbReference type="ARBA" id="ARBA00022438"/>
    </source>
</evidence>
<keyword evidence="3" id="KW-0378">Hydrolase</keyword>
<dbReference type="STRING" id="135651.G0MF06"/>
<evidence type="ECO:0000256" key="3">
    <source>
        <dbReference type="ARBA" id="ARBA00022801"/>
    </source>
</evidence>
<evidence type="ECO:0000256" key="2">
    <source>
        <dbReference type="ARBA" id="ARBA00022670"/>
    </source>
</evidence>
<name>G0MF06_CAEBE</name>
<reference evidence="9" key="1">
    <citation type="submission" date="2011-07" db="EMBL/GenBank/DDBJ databases">
        <authorList>
            <consortium name="Caenorhabditis brenneri Sequencing and Analysis Consortium"/>
            <person name="Wilson R.K."/>
        </authorList>
    </citation>
    <scope>NUCLEOTIDE SEQUENCE [LARGE SCALE GENOMIC DNA]</scope>
    <source>
        <strain evidence="9">PB2801</strain>
    </source>
</reference>
<dbReference type="GO" id="GO:0006508">
    <property type="term" value="P:proteolysis"/>
    <property type="evidence" value="ECO:0007669"/>
    <property type="project" value="UniProtKB-KW"/>
</dbReference>
<evidence type="ECO:0000256" key="5">
    <source>
        <dbReference type="ARBA" id="ARBA00034848"/>
    </source>
</evidence>
<organism evidence="9">
    <name type="scientific">Caenorhabditis brenneri</name>
    <name type="common">Nematode worm</name>
    <dbReference type="NCBI Taxonomy" id="135651"/>
    <lineage>
        <taxon>Eukaryota</taxon>
        <taxon>Metazoa</taxon>
        <taxon>Ecdysozoa</taxon>
        <taxon>Nematoda</taxon>
        <taxon>Chromadorea</taxon>
        <taxon>Rhabditida</taxon>
        <taxon>Rhabditina</taxon>
        <taxon>Rhabditomorpha</taxon>
        <taxon>Rhabditoidea</taxon>
        <taxon>Rhabditidae</taxon>
        <taxon>Peloderinae</taxon>
        <taxon>Caenorhabditis</taxon>
    </lineage>
</organism>
<dbReference type="InterPro" id="IPR040043">
    <property type="entry name" value="ACTMAP"/>
</dbReference>